<keyword evidence="2 5" id="KW-0732">Signal</keyword>
<dbReference type="GO" id="GO:0006508">
    <property type="term" value="P:proteolysis"/>
    <property type="evidence" value="ECO:0007669"/>
    <property type="project" value="UniProtKB-KW"/>
</dbReference>
<feature type="chain" id="PRO_5007566973" description="Tripeptidyl aminopeptidase" evidence="5">
    <location>
        <begin position="18"/>
        <end position="506"/>
    </location>
</feature>
<dbReference type="GO" id="GO:0008239">
    <property type="term" value="F:dipeptidyl-peptidase activity"/>
    <property type="evidence" value="ECO:0007669"/>
    <property type="project" value="TreeGrafter"/>
</dbReference>
<dbReference type="ESTHER" id="sorce-a0a150qgy5">
    <property type="family name" value="Peptidase_S37"/>
</dbReference>
<dbReference type="PANTHER" id="PTHR11010:SF38">
    <property type="entry name" value="LYSOSOMAL PRO-X CARBOXYPEPTIDASE"/>
    <property type="match status" value="1"/>
</dbReference>
<evidence type="ECO:0000256" key="4">
    <source>
        <dbReference type="SAM" id="MobiDB-lite"/>
    </source>
</evidence>
<keyword evidence="1" id="KW-0645">Protease</keyword>
<evidence type="ECO:0000313" key="6">
    <source>
        <dbReference type="EMBL" id="KYF67219.1"/>
    </source>
</evidence>
<dbReference type="Pfam" id="PF05576">
    <property type="entry name" value="Peptidase_S37"/>
    <property type="match status" value="1"/>
</dbReference>
<dbReference type="InterPro" id="IPR029058">
    <property type="entry name" value="AB_hydrolase_fold"/>
</dbReference>
<reference evidence="6 7" key="1">
    <citation type="submission" date="2014-02" db="EMBL/GenBank/DDBJ databases">
        <title>The small core and large imbalanced accessory genome model reveals a collaborative survival strategy of Sorangium cellulosum strains in nature.</title>
        <authorList>
            <person name="Han K."/>
            <person name="Peng R."/>
            <person name="Blom J."/>
            <person name="Li Y.-Z."/>
        </authorList>
    </citation>
    <scope>NUCLEOTIDE SEQUENCE [LARGE SCALE GENOMIC DNA]</scope>
    <source>
        <strain evidence="6 7">So0008-312</strain>
    </source>
</reference>
<dbReference type="Proteomes" id="UP000075260">
    <property type="component" value="Unassembled WGS sequence"/>
</dbReference>
<dbReference type="OrthoDB" id="3979391at2"/>
<proteinExistence type="predicted"/>
<name>A0A150QGY5_SORCE</name>
<evidence type="ECO:0000256" key="3">
    <source>
        <dbReference type="ARBA" id="ARBA00022801"/>
    </source>
</evidence>
<evidence type="ECO:0000256" key="2">
    <source>
        <dbReference type="ARBA" id="ARBA00022729"/>
    </source>
</evidence>
<dbReference type="SUPFAM" id="SSF53474">
    <property type="entry name" value="alpha/beta-Hydrolases"/>
    <property type="match status" value="1"/>
</dbReference>
<evidence type="ECO:0000313" key="7">
    <source>
        <dbReference type="Proteomes" id="UP000075260"/>
    </source>
</evidence>
<dbReference type="PROSITE" id="PS51257">
    <property type="entry name" value="PROKAR_LIPOPROTEIN"/>
    <property type="match status" value="1"/>
</dbReference>
<feature type="region of interest" description="Disordered" evidence="4">
    <location>
        <begin position="25"/>
        <end position="79"/>
    </location>
</feature>
<comment type="caution">
    <text evidence="6">The sequence shown here is derived from an EMBL/GenBank/DDBJ whole genome shotgun (WGS) entry which is preliminary data.</text>
</comment>
<gene>
    <name evidence="6" type="ORF">BE15_01855</name>
</gene>
<dbReference type="Gene3D" id="3.40.50.1820">
    <property type="entry name" value="alpha/beta hydrolase"/>
    <property type="match status" value="1"/>
</dbReference>
<accession>A0A150QGY5</accession>
<dbReference type="InterPro" id="IPR008761">
    <property type="entry name" value="Peptidase_S37"/>
</dbReference>
<feature type="signal peptide" evidence="5">
    <location>
        <begin position="1"/>
        <end position="17"/>
    </location>
</feature>
<evidence type="ECO:0008006" key="8">
    <source>
        <dbReference type="Google" id="ProtNLM"/>
    </source>
</evidence>
<evidence type="ECO:0000256" key="1">
    <source>
        <dbReference type="ARBA" id="ARBA00022670"/>
    </source>
</evidence>
<dbReference type="AlphaFoldDB" id="A0A150QGY5"/>
<evidence type="ECO:0000256" key="5">
    <source>
        <dbReference type="SAM" id="SignalP"/>
    </source>
</evidence>
<protein>
    <recommendedName>
        <fullName evidence="8">Tripeptidyl aminopeptidase</fullName>
    </recommendedName>
</protein>
<sequence length="506" mass="53900">MRAPSLSWFAFTLFALAAVACGDEAGSGPPSGGSGGSGGEGAAGGGGGGAGASDGGGGGHAGGSGGGGAGGGGAGPRDLLDQLRDLEGLTVSEEESSIPGTRYFVMELDQPADHADPDGVRFQQRVVLHHRDRAAPVVLVTEGYEIYPEVQWLEEPTELLAANQIRVEHRFFTPSRPEPGDWSLLTIEQAAADVHRVIASIRPLYDGRWISTGTSKGGMTSVYHRRFYPADVDGTVAYVAPHSAGVSDPRYVDFVAERGDPACREALQRFQREVLLRRPAMVDAMEADAEERGVTYDLLGADRALDVAVIESVFSLWQYRDSSFCQRVPTAASDDGDVWAFLDEANAPHLWSDPWLLNVEPYHWQAAAELGYPGFAEAHLADLLLYPGANVPTSFVQPRPDSTPVFDPGAMQDVSGWLTAEGERFLFIYGENDPYTAAAFDVGAARDSHRFIAPGGTHGAVILALAPADQALALGALAAWTGVTPSRPSEAALRPLLRGRRWMMRD</sequence>
<dbReference type="RefSeq" id="WP_061609992.1">
    <property type="nucleotide sequence ID" value="NZ_JEMA01000674.1"/>
</dbReference>
<keyword evidence="3" id="KW-0378">Hydrolase</keyword>
<organism evidence="6 7">
    <name type="scientific">Sorangium cellulosum</name>
    <name type="common">Polyangium cellulosum</name>
    <dbReference type="NCBI Taxonomy" id="56"/>
    <lineage>
        <taxon>Bacteria</taxon>
        <taxon>Pseudomonadati</taxon>
        <taxon>Myxococcota</taxon>
        <taxon>Polyangia</taxon>
        <taxon>Polyangiales</taxon>
        <taxon>Polyangiaceae</taxon>
        <taxon>Sorangium</taxon>
    </lineage>
</organism>
<feature type="compositionally biased region" description="Gly residues" evidence="4">
    <location>
        <begin position="29"/>
        <end position="75"/>
    </location>
</feature>
<dbReference type="PANTHER" id="PTHR11010">
    <property type="entry name" value="PROTEASE S28 PRO-X CARBOXYPEPTIDASE-RELATED"/>
    <property type="match status" value="1"/>
</dbReference>
<dbReference type="EMBL" id="JEMA01000674">
    <property type="protein sequence ID" value="KYF67219.1"/>
    <property type="molecule type" value="Genomic_DNA"/>
</dbReference>